<organism evidence="1 2">
    <name type="scientific">Loktanella salsilacus</name>
    <dbReference type="NCBI Taxonomy" id="195913"/>
    <lineage>
        <taxon>Bacteria</taxon>
        <taxon>Pseudomonadati</taxon>
        <taxon>Pseudomonadota</taxon>
        <taxon>Alphaproteobacteria</taxon>
        <taxon>Rhodobacterales</taxon>
        <taxon>Roseobacteraceae</taxon>
        <taxon>Loktanella</taxon>
    </lineage>
</organism>
<dbReference type="Proteomes" id="UP000199550">
    <property type="component" value="Unassembled WGS sequence"/>
</dbReference>
<dbReference type="AlphaFoldDB" id="A0A1I4JBN0"/>
<sequence length="41" mass="4784">MISIGMHDLSAFMSNRGPIREDQIQTLAIEWWLKEYGEDCV</sequence>
<dbReference type="STRING" id="195913.SAMN04488004_13516"/>
<protein>
    <submittedName>
        <fullName evidence="1">Uncharacterized protein</fullName>
    </submittedName>
</protein>
<reference evidence="2" key="1">
    <citation type="submission" date="2016-10" db="EMBL/GenBank/DDBJ databases">
        <authorList>
            <person name="Varghese N."/>
            <person name="Submissions S."/>
        </authorList>
    </citation>
    <scope>NUCLEOTIDE SEQUENCE [LARGE SCALE GENOMIC DNA]</scope>
    <source>
        <strain evidence="2">DSM 16199</strain>
    </source>
</reference>
<accession>A0A1I4JBN0</accession>
<name>A0A1I4JBN0_9RHOB</name>
<gene>
    <name evidence="1" type="ORF">SAMN04488004_13516</name>
</gene>
<proteinExistence type="predicted"/>
<dbReference type="EMBL" id="FOTF01000035">
    <property type="protein sequence ID" value="SFL63940.1"/>
    <property type="molecule type" value="Genomic_DNA"/>
</dbReference>
<evidence type="ECO:0000313" key="1">
    <source>
        <dbReference type="EMBL" id="SFL63940.1"/>
    </source>
</evidence>
<keyword evidence="2" id="KW-1185">Reference proteome</keyword>
<evidence type="ECO:0000313" key="2">
    <source>
        <dbReference type="Proteomes" id="UP000199550"/>
    </source>
</evidence>